<proteinExistence type="predicted"/>
<keyword evidence="3" id="KW-1185">Reference proteome</keyword>
<gene>
    <name evidence="2" type="ORF">Amon01_000240300</name>
</gene>
<accession>A0A9W6YWJ1</accession>
<evidence type="ECO:0000256" key="1">
    <source>
        <dbReference type="SAM" id="MobiDB-lite"/>
    </source>
</evidence>
<reference evidence="2" key="1">
    <citation type="submission" date="2023-04" db="EMBL/GenBank/DDBJ databases">
        <title>Ambrosiozyma monospora NBRC 1965.</title>
        <authorList>
            <person name="Ichikawa N."/>
            <person name="Sato H."/>
            <person name="Tonouchi N."/>
        </authorList>
    </citation>
    <scope>NUCLEOTIDE SEQUENCE</scope>
    <source>
        <strain evidence="2">NBRC 1965</strain>
    </source>
</reference>
<feature type="compositionally biased region" description="Basic residues" evidence="1">
    <location>
        <begin position="355"/>
        <end position="367"/>
    </location>
</feature>
<dbReference type="AlphaFoldDB" id="A0A9W6YWJ1"/>
<evidence type="ECO:0000313" key="2">
    <source>
        <dbReference type="EMBL" id="GMG21981.1"/>
    </source>
</evidence>
<dbReference type="EMBL" id="BSXU01000870">
    <property type="protein sequence ID" value="GMG21981.1"/>
    <property type="molecule type" value="Genomic_DNA"/>
</dbReference>
<feature type="region of interest" description="Disordered" evidence="1">
    <location>
        <begin position="292"/>
        <end position="383"/>
    </location>
</feature>
<evidence type="ECO:0000313" key="3">
    <source>
        <dbReference type="Proteomes" id="UP001165063"/>
    </source>
</evidence>
<sequence>MKADNQPPNWSIDYSTTKILQKSRLSIGLHIYTSMLSCLRGTTIKKSSRWYIAAAPCFKTYRYPQSSYERLQNLLITKSKTLSYHSFYFQSIRKYSTEPTPKKPKKNRKQPKAITVDPPTPFSLFEADKQIIDPDCKVTRQDWGSSPFETMIEYQVVSNTIRQSWGELGKDVCSDVELEKWVREFAEFKKGFLGQEDGKVKHEEEGKDFRIEEVTERNILGCIDGWKKKHGIVTEVVDQDDGSHKHGEQPTENKASFFGSSNGGDSIPHREPVQTHSDIKLEEIMLEENIDPIHGFPPFNPAPLTEPKVKKKRGRKPKQKQTADPTSSITATENITTSTVSSMPTETESSSQQAKNHKVKTKLKKTTTSKTTQPTQPKPPARRTKIAKFKVKPPTPYVLYHRDQYELHRNTNVTYEQWRAESAEIRKKYNMLAEKVMENWDVIGSQIENRSQVHSWVLKFGKFKNEFLEKEKVLGESMESQVEKCVDASYIVLKLRRLVLMLMLMLIQKNM</sequence>
<dbReference type="CDD" id="cd00084">
    <property type="entry name" value="HMG-box_SF"/>
    <property type="match status" value="1"/>
</dbReference>
<dbReference type="InterPro" id="IPR036910">
    <property type="entry name" value="HMG_box_dom_sf"/>
</dbReference>
<feature type="compositionally biased region" description="Polar residues" evidence="1">
    <location>
        <begin position="252"/>
        <end position="264"/>
    </location>
</feature>
<protein>
    <submittedName>
        <fullName evidence="2">Unnamed protein product</fullName>
    </submittedName>
</protein>
<comment type="caution">
    <text evidence="2">The sequence shown here is derived from an EMBL/GenBank/DDBJ whole genome shotgun (WGS) entry which is preliminary data.</text>
</comment>
<feature type="region of interest" description="Disordered" evidence="1">
    <location>
        <begin position="239"/>
        <end position="273"/>
    </location>
</feature>
<dbReference type="SUPFAM" id="SSF47095">
    <property type="entry name" value="HMG-box"/>
    <property type="match status" value="1"/>
</dbReference>
<dbReference type="Proteomes" id="UP001165063">
    <property type="component" value="Unassembled WGS sequence"/>
</dbReference>
<feature type="compositionally biased region" description="Polar residues" evidence="1">
    <location>
        <begin position="322"/>
        <end position="354"/>
    </location>
</feature>
<feature type="compositionally biased region" description="Basic and acidic residues" evidence="1">
    <location>
        <begin position="241"/>
        <end position="251"/>
    </location>
</feature>
<name>A0A9W6YWJ1_AMBMO</name>
<organism evidence="2 3">
    <name type="scientific">Ambrosiozyma monospora</name>
    <name type="common">Yeast</name>
    <name type="synonym">Endomycopsis monosporus</name>
    <dbReference type="NCBI Taxonomy" id="43982"/>
    <lineage>
        <taxon>Eukaryota</taxon>
        <taxon>Fungi</taxon>
        <taxon>Dikarya</taxon>
        <taxon>Ascomycota</taxon>
        <taxon>Saccharomycotina</taxon>
        <taxon>Pichiomycetes</taxon>
        <taxon>Pichiales</taxon>
        <taxon>Pichiaceae</taxon>
        <taxon>Ambrosiozyma</taxon>
    </lineage>
</organism>
<feature type="compositionally biased region" description="Basic residues" evidence="1">
    <location>
        <begin position="309"/>
        <end position="319"/>
    </location>
</feature>